<dbReference type="Pfam" id="PF02589">
    <property type="entry name" value="LUD_dom"/>
    <property type="match status" value="1"/>
</dbReference>
<dbReference type="InterPro" id="IPR024185">
    <property type="entry name" value="FTHF_cligase-like_sf"/>
</dbReference>
<dbReference type="SUPFAM" id="SSF100950">
    <property type="entry name" value="NagB/RpiA/CoA transferase-like"/>
    <property type="match status" value="1"/>
</dbReference>
<name>A0A6P1NJ88_9PROT</name>
<reference evidence="2 3" key="1">
    <citation type="submission" date="2020-01" db="EMBL/GenBank/DDBJ databases">
        <title>Genome sequencing of strain KACC 21507.</title>
        <authorList>
            <person name="Heo J."/>
            <person name="Kim S.-J."/>
            <person name="Kim J.-S."/>
            <person name="Hong S.-B."/>
            <person name="Kwon S.-W."/>
        </authorList>
    </citation>
    <scope>NUCLEOTIDE SEQUENCE [LARGE SCALE GENOMIC DNA]</scope>
    <source>
        <strain evidence="2 3">KACC 21507</strain>
    </source>
</reference>
<dbReference type="KEGG" id="bomb:GT348_05200"/>
<sequence length="201" mass="22346">MTTIHQNARDVILAKLREKKIPQPEQFPLPDVVTLGDLDASPKRFEDNLLRMGGSLWPREEGESLEEAVRRKFPDVKICSATDEFKASFKITDLRSLKEANLVDVMVVRSPFGIAEMGAIFLSEKELSDHLADVHLAQHLIVLLSKSDLTANMHTAYQEREEFKSAAYGVLMSGPSATADIQGVLIRGAQGVRSLTVIWTD</sequence>
<dbReference type="PANTHER" id="PTHR43682:SF1">
    <property type="entry name" value="LACTATE UTILIZATION PROTEIN C"/>
    <property type="match status" value="1"/>
</dbReference>
<evidence type="ECO:0000313" key="3">
    <source>
        <dbReference type="Proteomes" id="UP000463975"/>
    </source>
</evidence>
<dbReference type="InterPro" id="IPR003741">
    <property type="entry name" value="LUD_dom"/>
</dbReference>
<dbReference type="Proteomes" id="UP000463975">
    <property type="component" value="Chromosome"/>
</dbReference>
<organism evidence="2 3">
    <name type="scientific">Aristophania vespae</name>
    <dbReference type="NCBI Taxonomy" id="2697033"/>
    <lineage>
        <taxon>Bacteria</taxon>
        <taxon>Pseudomonadati</taxon>
        <taxon>Pseudomonadota</taxon>
        <taxon>Alphaproteobacteria</taxon>
        <taxon>Acetobacterales</taxon>
        <taxon>Acetobacteraceae</taxon>
        <taxon>Aristophania</taxon>
    </lineage>
</organism>
<evidence type="ECO:0000313" key="2">
    <source>
        <dbReference type="EMBL" id="QHI95732.1"/>
    </source>
</evidence>
<dbReference type="EMBL" id="CP047652">
    <property type="protein sequence ID" value="QHI95732.1"/>
    <property type="molecule type" value="Genomic_DNA"/>
</dbReference>
<dbReference type="AlphaFoldDB" id="A0A6P1NJ88"/>
<dbReference type="Gene3D" id="3.40.50.10420">
    <property type="entry name" value="NagB/RpiA/CoA transferase-like"/>
    <property type="match status" value="1"/>
</dbReference>
<dbReference type="RefSeq" id="WP_160618807.1">
    <property type="nucleotide sequence ID" value="NZ_CP047652.1"/>
</dbReference>
<keyword evidence="3" id="KW-1185">Reference proteome</keyword>
<proteinExistence type="predicted"/>
<accession>A0A6P1NJ88</accession>
<gene>
    <name evidence="2" type="ORF">GT348_05200</name>
</gene>
<evidence type="ECO:0000259" key="1">
    <source>
        <dbReference type="Pfam" id="PF02589"/>
    </source>
</evidence>
<feature type="domain" description="LUD" evidence="1">
    <location>
        <begin position="98"/>
        <end position="198"/>
    </location>
</feature>
<dbReference type="PANTHER" id="PTHR43682">
    <property type="entry name" value="LACTATE UTILIZATION PROTEIN C"/>
    <property type="match status" value="1"/>
</dbReference>
<dbReference type="InterPro" id="IPR037171">
    <property type="entry name" value="NagB/RpiA_transferase-like"/>
</dbReference>
<protein>
    <recommendedName>
        <fullName evidence="1">LUD domain-containing protein</fullName>
    </recommendedName>
</protein>